<evidence type="ECO:0000313" key="4">
    <source>
        <dbReference type="WBParaSite" id="GPUH_0000826501-mRNA-1"/>
    </source>
</evidence>
<keyword evidence="1" id="KW-0732">Signal</keyword>
<organism evidence="4">
    <name type="scientific">Gongylonema pulchrum</name>
    <dbReference type="NCBI Taxonomy" id="637853"/>
    <lineage>
        <taxon>Eukaryota</taxon>
        <taxon>Metazoa</taxon>
        <taxon>Ecdysozoa</taxon>
        <taxon>Nematoda</taxon>
        <taxon>Chromadorea</taxon>
        <taxon>Rhabditida</taxon>
        <taxon>Spirurina</taxon>
        <taxon>Spiruromorpha</taxon>
        <taxon>Spiruroidea</taxon>
        <taxon>Gongylonematidae</taxon>
        <taxon>Gongylonema</taxon>
    </lineage>
</organism>
<dbReference type="Proteomes" id="UP000271098">
    <property type="component" value="Unassembled WGS sequence"/>
</dbReference>
<reference evidence="4" key="1">
    <citation type="submission" date="2016-06" db="UniProtKB">
        <authorList>
            <consortium name="WormBaseParasite"/>
        </authorList>
    </citation>
    <scope>IDENTIFICATION</scope>
</reference>
<dbReference type="WBParaSite" id="GPUH_0000826501-mRNA-1">
    <property type="protein sequence ID" value="GPUH_0000826501-mRNA-1"/>
    <property type="gene ID" value="GPUH_0000826501"/>
</dbReference>
<protein>
    <submittedName>
        <fullName evidence="4">Secreted protein</fullName>
    </submittedName>
</protein>
<gene>
    <name evidence="2" type="ORF">GPUH_LOCUS8258</name>
</gene>
<evidence type="ECO:0000313" key="2">
    <source>
        <dbReference type="EMBL" id="VDK61513.1"/>
    </source>
</evidence>
<keyword evidence="3" id="KW-1185">Reference proteome</keyword>
<dbReference type="AlphaFoldDB" id="A0A183DHR5"/>
<proteinExistence type="predicted"/>
<evidence type="ECO:0000313" key="3">
    <source>
        <dbReference type="Proteomes" id="UP000271098"/>
    </source>
</evidence>
<accession>A0A183DHR5</accession>
<dbReference type="EMBL" id="UYRT01023602">
    <property type="protein sequence ID" value="VDK61513.1"/>
    <property type="molecule type" value="Genomic_DNA"/>
</dbReference>
<dbReference type="OrthoDB" id="5810552at2759"/>
<feature type="chain" id="PRO_5043138729" evidence="1">
    <location>
        <begin position="18"/>
        <end position="64"/>
    </location>
</feature>
<evidence type="ECO:0000256" key="1">
    <source>
        <dbReference type="SAM" id="SignalP"/>
    </source>
</evidence>
<sequence length="64" mass="6680">MFYKLLIIGSVVVAVNSLRCVFGGQGTVNGQTGASTDTNVTCRSSTKFCVKLESDTTLNGGGFQ</sequence>
<feature type="signal peptide" evidence="1">
    <location>
        <begin position="1"/>
        <end position="17"/>
    </location>
</feature>
<name>A0A183DHR5_9BILA</name>
<reference evidence="2 3" key="2">
    <citation type="submission" date="2018-11" db="EMBL/GenBank/DDBJ databases">
        <authorList>
            <consortium name="Pathogen Informatics"/>
        </authorList>
    </citation>
    <scope>NUCLEOTIDE SEQUENCE [LARGE SCALE GENOMIC DNA]</scope>
</reference>